<dbReference type="GO" id="GO:0003700">
    <property type="term" value="F:DNA-binding transcription factor activity"/>
    <property type="evidence" value="ECO:0007669"/>
    <property type="project" value="InterPro"/>
</dbReference>
<sequence>MLASGHTWPPVFKEEAERDGERGGGTRGEELGCFCHRGRARTGPGDELAELLWDHGPAPAPPPFQPFTCSAAGSSRSQELKRHAADATKAAAFVTPVVPVPLGMHGAGAGLGLGGLPVHDDEDDAVPWLHCPCRRRRRRRHGAAAPEYFASLLSEYSEAATAPAAASHAAAVVLAAPPPPEAGAANKLAPAERRRRRRTWTTSPKRRGGRRRGSAKRSRTAEGHNLSERRRRDRINEKMRALQELIPNCNKIDKASMLEEAIEYPQDAAATGADDVDGDRAVHAAGDAAAGDAPAPAGAAPPPHGARARALPAPRHGARLQHGRRRCGFDMLPRAVAAGAHFPCTPMAMPPSGAMFGVPGQGMPR</sequence>
<dbReference type="OrthoDB" id="690068at2759"/>
<keyword evidence="5" id="KW-0539">Nucleus</keyword>
<dbReference type="GO" id="GO:0046983">
    <property type="term" value="F:protein dimerization activity"/>
    <property type="evidence" value="ECO:0007669"/>
    <property type="project" value="InterPro"/>
</dbReference>
<dbReference type="PANTHER" id="PTHR46807:SF6">
    <property type="entry name" value="TRANSCRIPTION FACTOR APG"/>
    <property type="match status" value="1"/>
</dbReference>
<evidence type="ECO:0000313" key="9">
    <source>
        <dbReference type="Proteomes" id="UP000604825"/>
    </source>
</evidence>
<accession>A0A811SH43</accession>
<dbReference type="Proteomes" id="UP000604825">
    <property type="component" value="Unassembled WGS sequence"/>
</dbReference>
<evidence type="ECO:0000256" key="5">
    <source>
        <dbReference type="ARBA" id="ARBA00023242"/>
    </source>
</evidence>
<evidence type="ECO:0000256" key="6">
    <source>
        <dbReference type="SAM" id="MobiDB-lite"/>
    </source>
</evidence>
<name>A0A811SH43_9POAL</name>
<dbReference type="InterPro" id="IPR011598">
    <property type="entry name" value="bHLH_dom"/>
</dbReference>
<protein>
    <recommendedName>
        <fullName evidence="7">BHLH domain-containing protein</fullName>
    </recommendedName>
</protein>
<keyword evidence="4" id="KW-0804">Transcription</keyword>
<keyword evidence="9" id="KW-1185">Reference proteome</keyword>
<evidence type="ECO:0000256" key="4">
    <source>
        <dbReference type="ARBA" id="ARBA00023163"/>
    </source>
</evidence>
<dbReference type="InterPro" id="IPR044273">
    <property type="entry name" value="PIF3-like"/>
</dbReference>
<dbReference type="Pfam" id="PF00010">
    <property type="entry name" value="HLH"/>
    <property type="match status" value="1"/>
</dbReference>
<feature type="compositionally biased region" description="Basic residues" evidence="6">
    <location>
        <begin position="193"/>
        <end position="218"/>
    </location>
</feature>
<dbReference type="Gene3D" id="4.10.280.10">
    <property type="entry name" value="Helix-loop-helix DNA-binding domain"/>
    <property type="match status" value="1"/>
</dbReference>
<dbReference type="InterPro" id="IPR036638">
    <property type="entry name" value="HLH_DNA-bd_sf"/>
</dbReference>
<gene>
    <name evidence="8" type="ORF">NCGR_LOCUS64831</name>
</gene>
<dbReference type="SUPFAM" id="SSF47459">
    <property type="entry name" value="HLH, helix-loop-helix DNA-binding domain"/>
    <property type="match status" value="1"/>
</dbReference>
<dbReference type="SMART" id="SM00353">
    <property type="entry name" value="HLH"/>
    <property type="match status" value="1"/>
</dbReference>
<dbReference type="PANTHER" id="PTHR46807">
    <property type="entry name" value="TRANSCRIPTION FACTOR PIF3"/>
    <property type="match status" value="1"/>
</dbReference>
<dbReference type="EMBL" id="CAJGYO010000048">
    <property type="protein sequence ID" value="CAD6340733.1"/>
    <property type="molecule type" value="Genomic_DNA"/>
</dbReference>
<feature type="region of interest" description="Disordered" evidence="6">
    <location>
        <begin position="1"/>
        <end position="32"/>
    </location>
</feature>
<feature type="region of interest" description="Disordered" evidence="6">
    <location>
        <begin position="181"/>
        <end position="234"/>
    </location>
</feature>
<proteinExistence type="inferred from homology"/>
<dbReference type="PROSITE" id="PS50888">
    <property type="entry name" value="BHLH"/>
    <property type="match status" value="1"/>
</dbReference>
<evidence type="ECO:0000256" key="3">
    <source>
        <dbReference type="ARBA" id="ARBA00023015"/>
    </source>
</evidence>
<comment type="subcellular location">
    <subcellularLocation>
        <location evidence="1">Nucleus</location>
    </subcellularLocation>
</comment>
<reference evidence="8" key="1">
    <citation type="submission" date="2020-10" db="EMBL/GenBank/DDBJ databases">
        <authorList>
            <person name="Han B."/>
            <person name="Lu T."/>
            <person name="Zhao Q."/>
            <person name="Huang X."/>
            <person name="Zhao Y."/>
        </authorList>
    </citation>
    <scope>NUCLEOTIDE SEQUENCE</scope>
</reference>
<feature type="compositionally biased region" description="Basic and acidic residues" evidence="6">
    <location>
        <begin position="219"/>
        <end position="234"/>
    </location>
</feature>
<comment type="caution">
    <text evidence="8">The sequence shown here is derived from an EMBL/GenBank/DDBJ whole genome shotgun (WGS) entry which is preliminary data.</text>
</comment>
<feature type="compositionally biased region" description="Basic and acidic residues" evidence="6">
    <location>
        <begin position="12"/>
        <end position="30"/>
    </location>
</feature>
<dbReference type="CDD" id="cd11445">
    <property type="entry name" value="bHLH_AtPIF_like"/>
    <property type="match status" value="1"/>
</dbReference>
<dbReference type="AlphaFoldDB" id="A0A811SH43"/>
<feature type="compositionally biased region" description="Low complexity" evidence="6">
    <location>
        <begin position="286"/>
        <end position="298"/>
    </location>
</feature>
<organism evidence="8 9">
    <name type="scientific">Miscanthus lutarioriparius</name>
    <dbReference type="NCBI Taxonomy" id="422564"/>
    <lineage>
        <taxon>Eukaryota</taxon>
        <taxon>Viridiplantae</taxon>
        <taxon>Streptophyta</taxon>
        <taxon>Embryophyta</taxon>
        <taxon>Tracheophyta</taxon>
        <taxon>Spermatophyta</taxon>
        <taxon>Magnoliopsida</taxon>
        <taxon>Liliopsida</taxon>
        <taxon>Poales</taxon>
        <taxon>Poaceae</taxon>
        <taxon>PACMAD clade</taxon>
        <taxon>Panicoideae</taxon>
        <taxon>Andropogonodae</taxon>
        <taxon>Andropogoneae</taxon>
        <taxon>Saccharinae</taxon>
        <taxon>Miscanthus</taxon>
    </lineage>
</organism>
<evidence type="ECO:0000256" key="1">
    <source>
        <dbReference type="ARBA" id="ARBA00004123"/>
    </source>
</evidence>
<dbReference type="GO" id="GO:0005634">
    <property type="term" value="C:nucleus"/>
    <property type="evidence" value="ECO:0007669"/>
    <property type="project" value="UniProtKB-SubCell"/>
</dbReference>
<evidence type="ECO:0000313" key="8">
    <source>
        <dbReference type="EMBL" id="CAD6340733.1"/>
    </source>
</evidence>
<dbReference type="InterPro" id="IPR047265">
    <property type="entry name" value="PIF1-like_bHLH"/>
</dbReference>
<feature type="domain" description="BHLH" evidence="7">
    <location>
        <begin position="219"/>
        <end position="268"/>
    </location>
</feature>
<evidence type="ECO:0000259" key="7">
    <source>
        <dbReference type="PROSITE" id="PS50888"/>
    </source>
</evidence>
<feature type="region of interest" description="Disordered" evidence="6">
    <location>
        <begin position="286"/>
        <end position="310"/>
    </location>
</feature>
<comment type="similarity">
    <text evidence="2">Belongs to the bHLH protein family.</text>
</comment>
<keyword evidence="3" id="KW-0805">Transcription regulation</keyword>
<evidence type="ECO:0000256" key="2">
    <source>
        <dbReference type="ARBA" id="ARBA00005510"/>
    </source>
</evidence>